<gene>
    <name evidence="4" type="ORF">NCTC11636_01453</name>
</gene>
<dbReference type="InterPro" id="IPR011990">
    <property type="entry name" value="TPR-like_helical_dom_sf"/>
</dbReference>
<dbReference type="AlphaFoldDB" id="A0A3S4RAZ2"/>
<evidence type="ECO:0000313" key="5">
    <source>
        <dbReference type="Proteomes" id="UP000266895"/>
    </source>
</evidence>
<accession>A0A3S4RAZ2</accession>
<evidence type="ECO:0000256" key="1">
    <source>
        <dbReference type="PROSITE-ProRule" id="PRU00339"/>
    </source>
</evidence>
<reference evidence="4 5" key="1">
    <citation type="submission" date="2018-12" db="EMBL/GenBank/DDBJ databases">
        <authorList>
            <consortium name="Pathogen Informatics"/>
        </authorList>
    </citation>
    <scope>NUCLEOTIDE SEQUENCE [LARGE SCALE GENOMIC DNA]</scope>
    <source>
        <strain evidence="4 5">NCTC11636</strain>
    </source>
</reference>
<keyword evidence="3" id="KW-0812">Transmembrane</keyword>
<organism evidence="4 5">
    <name type="scientific">Actinomyces howellii</name>
    <dbReference type="NCBI Taxonomy" id="52771"/>
    <lineage>
        <taxon>Bacteria</taxon>
        <taxon>Bacillati</taxon>
        <taxon>Actinomycetota</taxon>
        <taxon>Actinomycetes</taxon>
        <taxon>Actinomycetales</taxon>
        <taxon>Actinomycetaceae</taxon>
        <taxon>Actinomyces</taxon>
    </lineage>
</organism>
<feature type="region of interest" description="Disordered" evidence="2">
    <location>
        <begin position="1"/>
        <end position="59"/>
    </location>
</feature>
<feature type="compositionally biased region" description="Low complexity" evidence="2">
    <location>
        <begin position="266"/>
        <end position="286"/>
    </location>
</feature>
<feature type="region of interest" description="Disordered" evidence="2">
    <location>
        <begin position="201"/>
        <end position="319"/>
    </location>
</feature>
<dbReference type="PROSITE" id="PS50005">
    <property type="entry name" value="TPR"/>
    <property type="match status" value="1"/>
</dbReference>
<name>A0A3S4RAZ2_9ACTO</name>
<dbReference type="OrthoDB" id="3261028at2"/>
<keyword evidence="3" id="KW-1133">Transmembrane helix</keyword>
<sequence length="319" mass="33056">MRLPGRRRQSSDPAGSPGAGADDPTRFQPGGTSAQDAQDYAASLSPAEAGPGPEDPRRRAARLRRRRRLLTWGGVPAVLVLIVSVWMVLVWGLTTAANRAAVQGDYDLAASRYRTVSTINPLLEQWRVHYNLGTALLMAEDLDAAAAELEAALPLAPRAQTVTAQDADGNAVEIKDPYAPECLVRVNLYVTRSAQAQVATEAGDTAGAQEHNAQATSAAGECEIPPPQSADPTASPSQTSQPSPSPTSTADPSSSPSSSPTPDPSSSPSSSASPSSSPGASESASPSPSPTPGQRDELEQRNNDANEGDGSGVSSGRRW</sequence>
<dbReference type="EMBL" id="LR134350">
    <property type="protein sequence ID" value="VEG28272.1"/>
    <property type="molecule type" value="Genomic_DNA"/>
</dbReference>
<feature type="repeat" description="TPR" evidence="1">
    <location>
        <begin position="126"/>
        <end position="159"/>
    </location>
</feature>
<dbReference type="Proteomes" id="UP000266895">
    <property type="component" value="Chromosome"/>
</dbReference>
<evidence type="ECO:0000256" key="2">
    <source>
        <dbReference type="SAM" id="MobiDB-lite"/>
    </source>
</evidence>
<feature type="transmembrane region" description="Helical" evidence="3">
    <location>
        <begin position="69"/>
        <end position="93"/>
    </location>
</feature>
<feature type="compositionally biased region" description="Basic and acidic residues" evidence="2">
    <location>
        <begin position="294"/>
        <end position="304"/>
    </location>
</feature>
<keyword evidence="1" id="KW-0802">TPR repeat</keyword>
<evidence type="ECO:0000256" key="3">
    <source>
        <dbReference type="SAM" id="Phobius"/>
    </source>
</evidence>
<proteinExistence type="predicted"/>
<evidence type="ECO:0000313" key="4">
    <source>
        <dbReference type="EMBL" id="VEG28272.1"/>
    </source>
</evidence>
<dbReference type="KEGG" id="ahw:NCTC11636_01453"/>
<protein>
    <submittedName>
        <fullName evidence="4">Uncharacterized protein</fullName>
    </submittedName>
</protein>
<feature type="compositionally biased region" description="Low complexity" evidence="2">
    <location>
        <begin position="232"/>
        <end position="258"/>
    </location>
</feature>
<dbReference type="SUPFAM" id="SSF48452">
    <property type="entry name" value="TPR-like"/>
    <property type="match status" value="1"/>
</dbReference>
<dbReference type="RefSeq" id="WP_126382532.1">
    <property type="nucleotide sequence ID" value="NZ_LR134350.1"/>
</dbReference>
<dbReference type="Gene3D" id="1.25.40.10">
    <property type="entry name" value="Tetratricopeptide repeat domain"/>
    <property type="match status" value="1"/>
</dbReference>
<keyword evidence="5" id="KW-1185">Reference proteome</keyword>
<keyword evidence="3" id="KW-0472">Membrane</keyword>
<dbReference type="InterPro" id="IPR019734">
    <property type="entry name" value="TPR_rpt"/>
</dbReference>